<keyword evidence="1 4" id="KW-0489">Methyltransferase</keyword>
<dbReference type="PROSITE" id="PS51622">
    <property type="entry name" value="SAM_MT_RNA_M5U_2"/>
    <property type="match status" value="1"/>
</dbReference>
<feature type="binding site" evidence="4">
    <location>
        <position position="392"/>
    </location>
    <ligand>
        <name>S-adenosyl-L-methionine</name>
        <dbReference type="ChEBI" id="CHEBI:59789"/>
    </ligand>
</feature>
<dbReference type="InterPro" id="IPR025795">
    <property type="entry name" value="tRNA_(uracil-5-)_MeTrfase"/>
</dbReference>
<dbReference type="InterPro" id="IPR030391">
    <property type="entry name" value="MeTrfase_TrmA_CS"/>
</dbReference>
<dbReference type="InterPro" id="IPR029063">
    <property type="entry name" value="SAM-dependent_MTases_sf"/>
</dbReference>
<evidence type="ECO:0000313" key="9">
    <source>
        <dbReference type="Proteomes" id="UP001497383"/>
    </source>
</evidence>
<dbReference type="PANTHER" id="PTHR11061:SF30">
    <property type="entry name" value="TRNA (URACIL(54)-C(5))-METHYLTRANSFERASE"/>
    <property type="match status" value="1"/>
</dbReference>
<feature type="compositionally biased region" description="Low complexity" evidence="6">
    <location>
        <begin position="22"/>
        <end position="32"/>
    </location>
</feature>
<dbReference type="InterPro" id="IPR030390">
    <property type="entry name" value="MeTrfase_TrmA_AS"/>
</dbReference>
<organism evidence="8 9">
    <name type="scientific">Lodderomyces beijingensis</name>
    <dbReference type="NCBI Taxonomy" id="1775926"/>
    <lineage>
        <taxon>Eukaryota</taxon>
        <taxon>Fungi</taxon>
        <taxon>Dikarya</taxon>
        <taxon>Ascomycota</taxon>
        <taxon>Saccharomycotina</taxon>
        <taxon>Pichiomycetes</taxon>
        <taxon>Debaryomycetaceae</taxon>
        <taxon>Candida/Lodderomyces clade</taxon>
        <taxon>Lodderomyces</taxon>
    </lineage>
</organism>
<evidence type="ECO:0000259" key="7">
    <source>
        <dbReference type="PROSITE" id="PS50926"/>
    </source>
</evidence>
<dbReference type="PROSITE" id="PS01231">
    <property type="entry name" value="TRMA_2"/>
    <property type="match status" value="1"/>
</dbReference>
<feature type="binding site" evidence="4">
    <location>
        <position position="490"/>
    </location>
    <ligand>
        <name>S-adenosyl-L-methionine</name>
        <dbReference type="ChEBI" id="CHEBI:59789"/>
    </ligand>
</feature>
<dbReference type="Pfam" id="PF05958">
    <property type="entry name" value="tRNA_U5-meth_tr"/>
    <property type="match status" value="1"/>
</dbReference>
<feature type="binding site" evidence="4">
    <location>
        <position position="443"/>
    </location>
    <ligand>
        <name>S-adenosyl-L-methionine</name>
        <dbReference type="ChEBI" id="CHEBI:59789"/>
    </ligand>
</feature>
<dbReference type="CDD" id="cd02440">
    <property type="entry name" value="AdoMet_MTases"/>
    <property type="match status" value="1"/>
</dbReference>
<accession>A0ABP0ZKV1</accession>
<dbReference type="InterPro" id="IPR012340">
    <property type="entry name" value="NA-bd_OB-fold"/>
</dbReference>
<evidence type="ECO:0000256" key="3">
    <source>
        <dbReference type="ARBA" id="ARBA00022691"/>
    </source>
</evidence>
<dbReference type="SUPFAM" id="SSF53335">
    <property type="entry name" value="S-adenosyl-L-methionine-dependent methyltransferases"/>
    <property type="match status" value="1"/>
</dbReference>
<evidence type="ECO:0000256" key="1">
    <source>
        <dbReference type="ARBA" id="ARBA00022603"/>
    </source>
</evidence>
<feature type="binding site" evidence="4">
    <location>
        <position position="422"/>
    </location>
    <ligand>
        <name>S-adenosyl-L-methionine</name>
        <dbReference type="ChEBI" id="CHEBI:59789"/>
    </ligand>
</feature>
<dbReference type="PROSITE" id="PS01230">
    <property type="entry name" value="TRMA_1"/>
    <property type="match status" value="1"/>
</dbReference>
<feature type="region of interest" description="Disordered" evidence="6">
    <location>
        <begin position="1"/>
        <end position="51"/>
    </location>
</feature>
<dbReference type="InterPro" id="IPR002792">
    <property type="entry name" value="TRAM_dom"/>
</dbReference>
<dbReference type="PROSITE" id="PS51687">
    <property type="entry name" value="SAM_MT_RNA_M5U"/>
    <property type="match status" value="1"/>
</dbReference>
<dbReference type="Gene3D" id="2.40.50.140">
    <property type="entry name" value="Nucleic acid-binding proteins"/>
    <property type="match status" value="1"/>
</dbReference>
<keyword evidence="3 4" id="KW-0949">S-adenosyl-L-methionine</keyword>
<proteinExistence type="inferred from homology"/>
<gene>
    <name evidence="8" type="ORF">LODBEIA_P29970</name>
</gene>
<dbReference type="Gene3D" id="3.40.50.150">
    <property type="entry name" value="Vaccinia Virus protein VP39"/>
    <property type="match status" value="2"/>
</dbReference>
<dbReference type="Proteomes" id="UP001497383">
    <property type="component" value="Chromosome 3"/>
</dbReference>
<feature type="domain" description="TRAM" evidence="7">
    <location>
        <begin position="95"/>
        <end position="160"/>
    </location>
</feature>
<dbReference type="InterPro" id="IPR010280">
    <property type="entry name" value="U5_MeTrfase_fam"/>
</dbReference>
<feature type="compositionally biased region" description="Basic residues" evidence="6">
    <location>
        <begin position="35"/>
        <end position="51"/>
    </location>
</feature>
<dbReference type="PROSITE" id="PS50926">
    <property type="entry name" value="TRAM"/>
    <property type="match status" value="1"/>
</dbReference>
<evidence type="ECO:0000256" key="6">
    <source>
        <dbReference type="SAM" id="MobiDB-lite"/>
    </source>
</evidence>
<keyword evidence="2 4" id="KW-0808">Transferase</keyword>
<evidence type="ECO:0000256" key="2">
    <source>
        <dbReference type="ARBA" id="ARBA00022679"/>
    </source>
</evidence>
<dbReference type="PANTHER" id="PTHR11061">
    <property type="entry name" value="RNA M5U METHYLTRANSFERASE"/>
    <property type="match status" value="1"/>
</dbReference>
<evidence type="ECO:0000313" key="8">
    <source>
        <dbReference type="EMBL" id="CAK9438773.1"/>
    </source>
</evidence>
<dbReference type="GeneID" id="92208193"/>
<feature type="active site" evidence="5">
    <location>
        <position position="517"/>
    </location>
</feature>
<sequence length="568" mass="62776">MTPAPVKGDKKRSLASVSELGAEPAAAAAPEQALKKHRAQSKKIKTRKYKAKRADATSPAGVLEHEIKSLCQEQGIALEEIENDIKGVLNDSVVEQKYHRIVTDVKILQFLSNGDSLAIIEAPKGSGKQLVVVPYGIPGDITTIKVFRTHPFYAEADLISVQTGSNLRDDALINCRYFGKCSGCQFQNIAYQDQLEIKRNTIQNAYKHFAPELMAEGAIPQISETQASPIAYHYRTKLTPHFNIPTKKTGADLAHRPNFGFGAKGRPEWRQSDFGPVGSILDIEECSIGTDIVNVGLKNERHKLETSYREYKRGATILLREDSKIKTSDFELGEGSRDEAGAVSTIEVTGVKDHDQGEQFDVVKTCVTQPRQIVQEIIGNYRFEFSAGEFFQNNNAILPLVTAYVKQNLPSSSQPNYLVDAYCGSGLFSIMCSESVTSVIGVEVSADSVKFAQRNAELNQVPNAKFIVGKAEEIFKDIVTPSEQTSVILDPPRKGCDDVFLNQLSEYQPARIVYISCNVHSQARDIEWFLKHTANGAKYLVVSVKGFDFFPQTHHVESVAILSKVEEA</sequence>
<keyword evidence="9" id="KW-1185">Reference proteome</keyword>
<evidence type="ECO:0000256" key="5">
    <source>
        <dbReference type="PROSITE-ProRule" id="PRU10015"/>
    </source>
</evidence>
<dbReference type="EMBL" id="OZ022407">
    <property type="protein sequence ID" value="CAK9438773.1"/>
    <property type="molecule type" value="Genomic_DNA"/>
</dbReference>
<dbReference type="Pfam" id="PF01938">
    <property type="entry name" value="TRAM"/>
    <property type="match status" value="1"/>
</dbReference>
<reference evidence="8 9" key="1">
    <citation type="submission" date="2024-03" db="EMBL/GenBank/DDBJ databases">
        <authorList>
            <person name="Brejova B."/>
        </authorList>
    </citation>
    <scope>NUCLEOTIDE SEQUENCE [LARGE SCALE GENOMIC DNA]</scope>
    <source>
        <strain evidence="8 9">CBS 14171</strain>
    </source>
</reference>
<name>A0ABP0ZKV1_9ASCO</name>
<evidence type="ECO:0000256" key="4">
    <source>
        <dbReference type="PROSITE-ProRule" id="PRU01024"/>
    </source>
</evidence>
<feature type="active site" description="Nucleophile" evidence="4">
    <location>
        <position position="517"/>
    </location>
</feature>
<dbReference type="RefSeq" id="XP_066829935.1">
    <property type="nucleotide sequence ID" value="XM_066973057.1"/>
</dbReference>
<protein>
    <recommendedName>
        <fullName evidence="7">TRAM domain-containing protein</fullName>
    </recommendedName>
</protein>
<comment type="similarity">
    <text evidence="4">Belongs to the class I-like SAM-binding methyltransferase superfamily. RNA M5U methyltransferase family.</text>
</comment>